<dbReference type="PANTHER" id="PTHR30595">
    <property type="entry name" value="GLPR-RELATED TRANSCRIPTIONAL REPRESSOR"/>
    <property type="match status" value="1"/>
</dbReference>
<proteinExistence type="predicted"/>
<keyword evidence="3" id="KW-1185">Reference proteome</keyword>
<feature type="domain" description="Filamentation induced by cAMP protein Fic-like C-terminal" evidence="1">
    <location>
        <begin position="124"/>
        <end position="187"/>
    </location>
</feature>
<evidence type="ECO:0000313" key="2">
    <source>
        <dbReference type="EMBL" id="MBO3097833.1"/>
    </source>
</evidence>
<evidence type="ECO:0000259" key="1">
    <source>
        <dbReference type="Pfam" id="PF21247"/>
    </source>
</evidence>
<dbReference type="Proteomes" id="UP000681315">
    <property type="component" value="Unassembled WGS sequence"/>
</dbReference>
<gene>
    <name evidence="2" type="ORF">J4051_06110</name>
</gene>
<dbReference type="Pfam" id="PF13749">
    <property type="entry name" value="HATPase_c_4"/>
    <property type="match status" value="1"/>
</dbReference>
<name>A0ABS3SQ54_9FLAO</name>
<organism evidence="2 3">
    <name type="scientific">Gelidibacter pelagius</name>
    <dbReference type="NCBI Taxonomy" id="2819985"/>
    <lineage>
        <taxon>Bacteria</taxon>
        <taxon>Pseudomonadati</taxon>
        <taxon>Bacteroidota</taxon>
        <taxon>Flavobacteriia</taxon>
        <taxon>Flavobacteriales</taxon>
        <taxon>Flavobacteriaceae</taxon>
        <taxon>Gelidibacter</taxon>
    </lineage>
</organism>
<protein>
    <recommendedName>
        <fullName evidence="1">Filamentation induced by cAMP protein Fic-like C-terminal domain-containing protein</fullName>
    </recommendedName>
</protein>
<accession>A0ABS3SQ54</accession>
<evidence type="ECO:0000313" key="3">
    <source>
        <dbReference type="Proteomes" id="UP000681315"/>
    </source>
</evidence>
<dbReference type="PANTHER" id="PTHR30595:SF6">
    <property type="entry name" value="SCHLAFEN ALBA-2 DOMAIN-CONTAINING PROTEIN"/>
    <property type="match status" value="1"/>
</dbReference>
<comment type="caution">
    <text evidence="2">The sequence shown here is derived from an EMBL/GenBank/DDBJ whole genome shotgun (WGS) entry which is preliminary data.</text>
</comment>
<dbReference type="InterPro" id="IPR038475">
    <property type="entry name" value="RecG_C_sf"/>
</dbReference>
<dbReference type="EMBL" id="JAGEVG010000005">
    <property type="protein sequence ID" value="MBO3097833.1"/>
    <property type="molecule type" value="Genomic_DNA"/>
</dbReference>
<dbReference type="Gene3D" id="3.30.565.60">
    <property type="match status" value="1"/>
</dbReference>
<dbReference type="Pfam" id="PF21247">
    <property type="entry name" value="Fic-like_C"/>
    <property type="match status" value="1"/>
</dbReference>
<dbReference type="InterPro" id="IPR049514">
    <property type="entry name" value="Fic-like_C"/>
</dbReference>
<sequence>MALREAVVNAFVHNDYTIELAPKFELFDNRLEITSNGGLPDWLSKDEFFEGFSIPRNKELMRIFKDLDLVEQLGSGIPRILQVYDKDVFQFSDNFLRIVLPASESSASHSTEQVTEQGAEQVTEQVLTLIRVMDNEKHSRLELMELVGIKHRPTFLYNYLQPSIEAGLVALTIPDKPTSGNQKYYLTEKGKAFIKL</sequence>
<reference evidence="2 3" key="1">
    <citation type="submission" date="2021-03" db="EMBL/GenBank/DDBJ databases">
        <title>Gelidibacter sp. nov., isolated from costal sediment.</title>
        <authorList>
            <person name="Lun K.-Y."/>
        </authorList>
    </citation>
    <scope>NUCLEOTIDE SEQUENCE [LARGE SCALE GENOMIC DNA]</scope>
    <source>
        <strain evidence="2 3">DF109</strain>
    </source>
</reference>